<feature type="signal peptide" evidence="2">
    <location>
        <begin position="1"/>
        <end position="20"/>
    </location>
</feature>
<accession>A0A9P5XBP2</accession>
<feature type="region of interest" description="Disordered" evidence="1">
    <location>
        <begin position="29"/>
        <end position="71"/>
    </location>
</feature>
<dbReference type="Proteomes" id="UP000807342">
    <property type="component" value="Unassembled WGS sequence"/>
</dbReference>
<protein>
    <submittedName>
        <fullName evidence="3">Uncharacterized protein</fullName>
    </submittedName>
</protein>
<comment type="caution">
    <text evidence="3">The sequence shown here is derived from an EMBL/GenBank/DDBJ whole genome shotgun (WGS) entry which is preliminary data.</text>
</comment>
<evidence type="ECO:0000256" key="2">
    <source>
        <dbReference type="SAM" id="SignalP"/>
    </source>
</evidence>
<keyword evidence="2" id="KW-0732">Signal</keyword>
<dbReference type="AlphaFoldDB" id="A0A9P5XBP2"/>
<feature type="chain" id="PRO_5040119333" evidence="2">
    <location>
        <begin position="21"/>
        <end position="71"/>
    </location>
</feature>
<keyword evidence="4" id="KW-1185">Reference proteome</keyword>
<proteinExistence type="predicted"/>
<gene>
    <name evidence="3" type="ORF">P691DRAFT_775909</name>
</gene>
<dbReference type="EMBL" id="MU151187">
    <property type="protein sequence ID" value="KAF9447750.1"/>
    <property type="molecule type" value="Genomic_DNA"/>
</dbReference>
<feature type="compositionally biased region" description="Low complexity" evidence="1">
    <location>
        <begin position="34"/>
        <end position="46"/>
    </location>
</feature>
<evidence type="ECO:0000256" key="1">
    <source>
        <dbReference type="SAM" id="MobiDB-lite"/>
    </source>
</evidence>
<organism evidence="3 4">
    <name type="scientific">Macrolepiota fuliginosa MF-IS2</name>
    <dbReference type="NCBI Taxonomy" id="1400762"/>
    <lineage>
        <taxon>Eukaryota</taxon>
        <taxon>Fungi</taxon>
        <taxon>Dikarya</taxon>
        <taxon>Basidiomycota</taxon>
        <taxon>Agaricomycotina</taxon>
        <taxon>Agaricomycetes</taxon>
        <taxon>Agaricomycetidae</taxon>
        <taxon>Agaricales</taxon>
        <taxon>Agaricineae</taxon>
        <taxon>Agaricaceae</taxon>
        <taxon>Macrolepiota</taxon>
    </lineage>
</organism>
<reference evidence="3" key="1">
    <citation type="submission" date="2020-11" db="EMBL/GenBank/DDBJ databases">
        <authorList>
            <consortium name="DOE Joint Genome Institute"/>
            <person name="Ahrendt S."/>
            <person name="Riley R."/>
            <person name="Andreopoulos W."/>
            <person name="Labutti K."/>
            <person name="Pangilinan J."/>
            <person name="Ruiz-Duenas F.J."/>
            <person name="Barrasa J.M."/>
            <person name="Sanchez-Garcia M."/>
            <person name="Camarero S."/>
            <person name="Miyauchi S."/>
            <person name="Serrano A."/>
            <person name="Linde D."/>
            <person name="Babiker R."/>
            <person name="Drula E."/>
            <person name="Ayuso-Fernandez I."/>
            <person name="Pacheco R."/>
            <person name="Padilla G."/>
            <person name="Ferreira P."/>
            <person name="Barriuso J."/>
            <person name="Kellner H."/>
            <person name="Castanera R."/>
            <person name="Alfaro M."/>
            <person name="Ramirez L."/>
            <person name="Pisabarro A.G."/>
            <person name="Kuo A."/>
            <person name="Tritt A."/>
            <person name="Lipzen A."/>
            <person name="He G."/>
            <person name="Yan M."/>
            <person name="Ng V."/>
            <person name="Cullen D."/>
            <person name="Martin F."/>
            <person name="Rosso M.-N."/>
            <person name="Henrissat B."/>
            <person name="Hibbett D."/>
            <person name="Martinez A.T."/>
            <person name="Grigoriev I.V."/>
        </authorList>
    </citation>
    <scope>NUCLEOTIDE SEQUENCE</scope>
    <source>
        <strain evidence="3">MF-IS2</strain>
    </source>
</reference>
<evidence type="ECO:0000313" key="3">
    <source>
        <dbReference type="EMBL" id="KAF9447750.1"/>
    </source>
</evidence>
<evidence type="ECO:0000313" key="4">
    <source>
        <dbReference type="Proteomes" id="UP000807342"/>
    </source>
</evidence>
<sequence>MVALRIQLVVLLSIASAIMAAPLLPDNQQAARDSNTNSASTTTNTNHIPGPFGTNKGVKDFAAKRPTAVGP</sequence>
<name>A0A9P5XBP2_9AGAR</name>